<keyword evidence="2" id="KW-1185">Reference proteome</keyword>
<accession>A0ABS8RXS7</accession>
<dbReference type="Proteomes" id="UP000823775">
    <property type="component" value="Unassembled WGS sequence"/>
</dbReference>
<comment type="caution">
    <text evidence="1">The sequence shown here is derived from an EMBL/GenBank/DDBJ whole genome shotgun (WGS) entry which is preliminary data.</text>
</comment>
<name>A0ABS8RXS7_DATST</name>
<proteinExistence type="predicted"/>
<protein>
    <submittedName>
        <fullName evidence="1">Uncharacterized protein</fullName>
    </submittedName>
</protein>
<gene>
    <name evidence="1" type="ORF">HAX54_012621</name>
</gene>
<dbReference type="EMBL" id="JACEIK010000174">
    <property type="protein sequence ID" value="MCD7451566.1"/>
    <property type="molecule type" value="Genomic_DNA"/>
</dbReference>
<organism evidence="1 2">
    <name type="scientific">Datura stramonium</name>
    <name type="common">Jimsonweed</name>
    <name type="synonym">Common thornapple</name>
    <dbReference type="NCBI Taxonomy" id="4076"/>
    <lineage>
        <taxon>Eukaryota</taxon>
        <taxon>Viridiplantae</taxon>
        <taxon>Streptophyta</taxon>
        <taxon>Embryophyta</taxon>
        <taxon>Tracheophyta</taxon>
        <taxon>Spermatophyta</taxon>
        <taxon>Magnoliopsida</taxon>
        <taxon>eudicotyledons</taxon>
        <taxon>Gunneridae</taxon>
        <taxon>Pentapetalae</taxon>
        <taxon>asterids</taxon>
        <taxon>lamiids</taxon>
        <taxon>Solanales</taxon>
        <taxon>Solanaceae</taxon>
        <taxon>Solanoideae</taxon>
        <taxon>Datureae</taxon>
        <taxon>Datura</taxon>
    </lineage>
</organism>
<evidence type="ECO:0000313" key="1">
    <source>
        <dbReference type="EMBL" id="MCD7451566.1"/>
    </source>
</evidence>
<sequence>MSPTDENVDVLLRGRAFGSTGKAKRKIEPVPLISIPKIIKLIVFFTFVKRPLDQTSKRKGVGDPSVMPQIDSFTSCRGPTYVVGPNVSPSNDIFPNPGSSMELGLLLYLLIEVGDRVD</sequence>
<reference evidence="1 2" key="1">
    <citation type="journal article" date="2021" name="BMC Genomics">
        <title>Datura genome reveals duplications of psychoactive alkaloid biosynthetic genes and high mutation rate following tissue culture.</title>
        <authorList>
            <person name="Rajewski A."/>
            <person name="Carter-House D."/>
            <person name="Stajich J."/>
            <person name="Litt A."/>
        </authorList>
    </citation>
    <scope>NUCLEOTIDE SEQUENCE [LARGE SCALE GENOMIC DNA]</scope>
    <source>
        <strain evidence="1">AR-01</strain>
    </source>
</reference>
<evidence type="ECO:0000313" key="2">
    <source>
        <dbReference type="Proteomes" id="UP000823775"/>
    </source>
</evidence>